<dbReference type="EMBL" id="CDMY01000436">
    <property type="protein sequence ID" value="CEM12646.1"/>
    <property type="molecule type" value="Genomic_DNA"/>
</dbReference>
<dbReference type="InParanoid" id="A0A0G4FH78"/>
<keyword evidence="2" id="KW-1185">Reference proteome</keyword>
<accession>A0A0G4FH78</accession>
<name>A0A0G4FH78_VITBC</name>
<gene>
    <name evidence="1" type="ORF">Vbra_15381</name>
</gene>
<sequence length="342" mass="38000">MDLSPCAALMTREPKDENCWHWDLSLEEASTRFDIALDRVLADPSYASFHAHREQFTAVIKSWSDFRRVSAEDFVAAGVPLGVAKAVVYALSFLDPLSDTSFLVAVDHVLRSNPQADEFREGVLALRITSWDAFRTLTVCDLVQQGISRTSARCFIANVQRFDPQATATSPSHPGAQLVQLSVPIAPPPRRTQRNVLTRPQQQEKEGPRGLWVALEYGHNPKFVRLKGVEDVQSFRAAIRARYSPALDHAAAESLEFIGYGGAVLNVAPEDTDVVRVFGWMGLVMKKPIIVRIPSKRGAWLQDLRMSLRILQQSLGMTFSLLRPAVPSVSQAQRSLELGPRA</sequence>
<evidence type="ECO:0000313" key="2">
    <source>
        <dbReference type="Proteomes" id="UP000041254"/>
    </source>
</evidence>
<dbReference type="VEuPathDB" id="CryptoDB:Vbra_15381"/>
<dbReference type="AlphaFoldDB" id="A0A0G4FH78"/>
<protein>
    <submittedName>
        <fullName evidence="1">Uncharacterized protein</fullName>
    </submittedName>
</protein>
<proteinExistence type="predicted"/>
<dbReference type="Proteomes" id="UP000041254">
    <property type="component" value="Unassembled WGS sequence"/>
</dbReference>
<organism evidence="1 2">
    <name type="scientific">Vitrella brassicaformis (strain CCMP3155)</name>
    <dbReference type="NCBI Taxonomy" id="1169540"/>
    <lineage>
        <taxon>Eukaryota</taxon>
        <taxon>Sar</taxon>
        <taxon>Alveolata</taxon>
        <taxon>Colpodellida</taxon>
        <taxon>Vitrellaceae</taxon>
        <taxon>Vitrella</taxon>
    </lineage>
</organism>
<evidence type="ECO:0000313" key="1">
    <source>
        <dbReference type="EMBL" id="CEM12646.1"/>
    </source>
</evidence>
<reference evidence="1 2" key="1">
    <citation type="submission" date="2014-11" db="EMBL/GenBank/DDBJ databases">
        <authorList>
            <person name="Zhu J."/>
            <person name="Qi W."/>
            <person name="Song R."/>
        </authorList>
    </citation>
    <scope>NUCLEOTIDE SEQUENCE [LARGE SCALE GENOMIC DNA]</scope>
</reference>